<dbReference type="EMBL" id="CABVMM010000011">
    <property type="protein sequence ID" value="VVV01580.1"/>
    <property type="molecule type" value="Genomic_DNA"/>
</dbReference>
<accession>A0AC61YDR9</accession>
<reference evidence="1" key="1">
    <citation type="submission" date="2019-09" db="EMBL/GenBank/DDBJ databases">
        <authorList>
            <person name="Rodrigo-Torres L."/>
            <person name="Arahal R. D."/>
            <person name="Lucena T."/>
        </authorList>
    </citation>
    <scope>NUCLEOTIDE SEQUENCE</scope>
    <source>
        <strain evidence="1">ISS653</strain>
    </source>
</reference>
<gene>
    <name evidence="1" type="primary">emrD</name>
    <name evidence="1" type="ORF">FVB9532_02872</name>
</gene>
<organism evidence="1 2">
    <name type="scientific">Mesonia oceanica</name>
    <dbReference type="NCBI Taxonomy" id="2687242"/>
    <lineage>
        <taxon>Bacteria</taxon>
        <taxon>Pseudomonadati</taxon>
        <taxon>Bacteroidota</taxon>
        <taxon>Flavobacteriia</taxon>
        <taxon>Flavobacteriales</taxon>
        <taxon>Flavobacteriaceae</taxon>
        <taxon>Mesonia</taxon>
    </lineage>
</organism>
<keyword evidence="2" id="KW-1185">Reference proteome</keyword>
<sequence>MKGEAIITTYTFYLFLLLFMHLRSASEKQKKIATIITFFTIPLSGFMTDVYLPSFPSMARDLSVSETSIQLTLTCFFLSYGFAQLFVGSILDSLGRYKPLLISLAVLFVSSLAITFTDQVWLISFWRVVQGIGTAFVVVAKRAYFVDVYDAERRKHYLSYFTIVWSCGPIIAPFLGGYLEELFHWQANFYFLAVYAALLFGAEAIFSGETIRVVKKFNLKKTVKLYRVMLRNKAFVLGILILGLAYSVVMVFNIAGPFVVEKHFNFNAVVIGYCTLILGISWMIGGILSKRFNFYSFPIKNKFAVITQLVLISILVILGIYFDTLYLLIAFAFLIHICSGFIFTNYFTNNMIYYPSNAGIAGGLIGGLLYIITSFSSFVISSSGEIIDTKDMALRYLLISIPLAIAIFYALYVQFKRIKRRNLVIG</sequence>
<dbReference type="Proteomes" id="UP000356253">
    <property type="component" value="Unassembled WGS sequence"/>
</dbReference>
<protein>
    <submittedName>
        <fullName evidence="1">Multidrug resistance protein D</fullName>
    </submittedName>
</protein>
<name>A0AC61YDR9_9FLAO</name>
<evidence type="ECO:0000313" key="2">
    <source>
        <dbReference type="Proteomes" id="UP000356253"/>
    </source>
</evidence>
<comment type="caution">
    <text evidence="1">The sequence shown here is derived from an EMBL/GenBank/DDBJ whole genome shotgun (WGS) entry which is preliminary data.</text>
</comment>
<proteinExistence type="predicted"/>
<evidence type="ECO:0000313" key="1">
    <source>
        <dbReference type="EMBL" id="VVV01580.1"/>
    </source>
</evidence>